<sequence length="346" mass="35747">MMIPWVLPLFLAAACSAVPPGYLDGYVQGYDSLGHDGYEVLGHGHSVIDAAPAIKYAVPDAHAYVKEPAVTYVQKVPVSYASPEPLLGYAKSPVVYAPESYHDASPVVYAKSSPVVYAPQAHAPVAYAEKAVAVAPVAVAAPSYALGHDLTHDLGHTTVISDDHGHGLEHATILADGHGLEHSAVLADGHGLGHAVVATPDLYSYGSYGTGLKGPLSYASYGHVGHSLYDGSVAYGSSYGYPTAKGPGAKAHGYTSVVKGPHSISYQSVHKEDVPYGYASHYGYAGHGLLGGEVLSGGLGHGLVSGYATSNHGYGLGHGHGLVSSYATYNQGHDLGLGYGHGYGHY</sequence>
<keyword evidence="1" id="KW-0732">Signal</keyword>
<dbReference type="KEGG" id="tpal:117650525"/>
<dbReference type="OrthoDB" id="6902926at2759"/>
<reference evidence="3" key="1">
    <citation type="submission" date="2025-08" db="UniProtKB">
        <authorList>
            <consortium name="RefSeq"/>
        </authorList>
    </citation>
    <scope>IDENTIFICATION</scope>
    <source>
        <tissue evidence="3">Total insect</tissue>
    </source>
</reference>
<dbReference type="GeneID" id="117650525"/>
<feature type="signal peptide" evidence="1">
    <location>
        <begin position="1"/>
        <end position="17"/>
    </location>
</feature>
<accession>A0A6P8ZWY6</accession>
<evidence type="ECO:0000313" key="2">
    <source>
        <dbReference type="Proteomes" id="UP000515158"/>
    </source>
</evidence>
<protein>
    <submittedName>
        <fullName evidence="3">Uncharacterized protein LOC117650525</fullName>
    </submittedName>
</protein>
<dbReference type="RefSeq" id="XP_034249902.1">
    <property type="nucleotide sequence ID" value="XM_034394011.1"/>
</dbReference>
<dbReference type="InParanoid" id="A0A6P8ZWY6"/>
<proteinExistence type="predicted"/>
<feature type="chain" id="PRO_5027985624" evidence="1">
    <location>
        <begin position="18"/>
        <end position="346"/>
    </location>
</feature>
<gene>
    <name evidence="3" type="primary">LOC117650525</name>
</gene>
<keyword evidence="2" id="KW-1185">Reference proteome</keyword>
<evidence type="ECO:0000313" key="3">
    <source>
        <dbReference type="RefSeq" id="XP_034249902.1"/>
    </source>
</evidence>
<evidence type="ECO:0000256" key="1">
    <source>
        <dbReference type="SAM" id="SignalP"/>
    </source>
</evidence>
<dbReference type="AlphaFoldDB" id="A0A6P8ZWY6"/>
<name>A0A6P8ZWY6_THRPL</name>
<dbReference type="Proteomes" id="UP000515158">
    <property type="component" value="Unplaced"/>
</dbReference>
<organism evidence="3">
    <name type="scientific">Thrips palmi</name>
    <name type="common">Melon thrips</name>
    <dbReference type="NCBI Taxonomy" id="161013"/>
    <lineage>
        <taxon>Eukaryota</taxon>
        <taxon>Metazoa</taxon>
        <taxon>Ecdysozoa</taxon>
        <taxon>Arthropoda</taxon>
        <taxon>Hexapoda</taxon>
        <taxon>Insecta</taxon>
        <taxon>Pterygota</taxon>
        <taxon>Neoptera</taxon>
        <taxon>Paraneoptera</taxon>
        <taxon>Thysanoptera</taxon>
        <taxon>Terebrantia</taxon>
        <taxon>Thripoidea</taxon>
        <taxon>Thripidae</taxon>
        <taxon>Thrips</taxon>
    </lineage>
</organism>